<dbReference type="InterPro" id="IPR025392">
    <property type="entry name" value="DUF4124"/>
</dbReference>
<dbReference type="Pfam" id="PF13511">
    <property type="entry name" value="DUF4124"/>
    <property type="match status" value="1"/>
</dbReference>
<evidence type="ECO:0000259" key="2">
    <source>
        <dbReference type="Pfam" id="PF13511"/>
    </source>
</evidence>
<evidence type="ECO:0000313" key="4">
    <source>
        <dbReference type="Proteomes" id="UP000717995"/>
    </source>
</evidence>
<feature type="domain" description="DUF4124" evidence="2">
    <location>
        <begin position="6"/>
        <end position="62"/>
    </location>
</feature>
<reference evidence="3 4" key="1">
    <citation type="submission" date="2021-02" db="EMBL/GenBank/DDBJ databases">
        <authorList>
            <person name="Lee D.-H."/>
        </authorList>
    </citation>
    <scope>NUCLEOTIDE SEQUENCE [LARGE SCALE GENOMIC DNA]</scope>
    <source>
        <strain evidence="3 4">UL073</strain>
    </source>
</reference>
<accession>A0ABS2IDH4</accession>
<name>A0ABS2IDH4_9GAMM</name>
<dbReference type="RefSeq" id="WP_205348285.1">
    <property type="nucleotide sequence ID" value="NZ_JAFEUP010000003.1"/>
</dbReference>
<keyword evidence="4" id="KW-1185">Reference proteome</keyword>
<feature type="signal peptide" evidence="1">
    <location>
        <begin position="1"/>
        <end position="17"/>
    </location>
</feature>
<proteinExistence type="predicted"/>
<dbReference type="EMBL" id="JAFEUP010000003">
    <property type="protein sequence ID" value="MBM7061090.1"/>
    <property type="molecule type" value="Genomic_DNA"/>
</dbReference>
<sequence length="203" mass="21963">MRIALLCLTLLSLPAAAEVYTYLDADGNRVFTDRPRAGNAERVQMAPINAMGTPSPTAPPVAQAAPAAPPSYQLLRILVPEPDAAVQNGTSGDLIVTATSEPGLQPGHNYRLLLDGQPPLPPSRSPVFPLSNLDRGTHQLAVEIVDEQGRTLERTPNQPVHILRTSLTQKRQIKPCAKTDYGVRPECPLKDKPEEDVSILPFL</sequence>
<evidence type="ECO:0000256" key="1">
    <source>
        <dbReference type="SAM" id="SignalP"/>
    </source>
</evidence>
<organism evidence="3 4">
    <name type="scientific">Zestomonas insulae</name>
    <dbReference type="NCBI Taxonomy" id="2809017"/>
    <lineage>
        <taxon>Bacteria</taxon>
        <taxon>Pseudomonadati</taxon>
        <taxon>Pseudomonadota</taxon>
        <taxon>Gammaproteobacteria</taxon>
        <taxon>Pseudomonadales</taxon>
        <taxon>Pseudomonadaceae</taxon>
        <taxon>Zestomonas</taxon>
    </lineage>
</organism>
<comment type="caution">
    <text evidence="3">The sequence shown here is derived from an EMBL/GenBank/DDBJ whole genome shotgun (WGS) entry which is preliminary data.</text>
</comment>
<feature type="chain" id="PRO_5045442527" evidence="1">
    <location>
        <begin position="18"/>
        <end position="203"/>
    </location>
</feature>
<keyword evidence="1" id="KW-0732">Signal</keyword>
<gene>
    <name evidence="3" type="ORF">JQX08_10270</name>
</gene>
<dbReference type="Proteomes" id="UP000717995">
    <property type="component" value="Unassembled WGS sequence"/>
</dbReference>
<protein>
    <submittedName>
        <fullName evidence="3">DUF4124 domain-containing protein</fullName>
    </submittedName>
</protein>
<evidence type="ECO:0000313" key="3">
    <source>
        <dbReference type="EMBL" id="MBM7061090.1"/>
    </source>
</evidence>